<dbReference type="AlphaFoldDB" id="A0A2K9EZQ8"/>
<dbReference type="Proteomes" id="UP000233742">
    <property type="component" value="Chromosome"/>
</dbReference>
<accession>A0A2K9EZQ8</accession>
<feature type="compositionally biased region" description="Acidic residues" evidence="1">
    <location>
        <begin position="50"/>
        <end position="60"/>
    </location>
</feature>
<evidence type="ECO:0000313" key="2">
    <source>
        <dbReference type="EMBL" id="AUH32371.1"/>
    </source>
</evidence>
<dbReference type="KEGG" id="paro:CUV01_02265"/>
<proteinExistence type="predicted"/>
<feature type="region of interest" description="Disordered" evidence="1">
    <location>
        <begin position="40"/>
        <end position="77"/>
    </location>
</feature>
<sequence length="211" mass="23594">MLRSHTAYILYGEDDGEQTFGPSCAKKVLNEAGISALKSVPDYTAAITSPDDDESLEEDEARQQGAREPVHREPAASDQQEIRYLLLRQRVLQHIPGASYQPLEKYVLQYDQGGTLSPAAVRHVGNIMRKHDGGRYGMRSLLTVHAYDAALAYSLSISRLKNNKFLNDIHAYLHRHLRLTPKQIDAADKDLPNGVSLDHAGFYVPERPSDE</sequence>
<name>A0A2K9EZQ8_9RHOB</name>
<gene>
    <name evidence="2" type="ORF">CUV01_02265</name>
</gene>
<reference evidence="2 3" key="1">
    <citation type="submission" date="2017-12" db="EMBL/GenBank/DDBJ databases">
        <authorList>
            <person name="Hurst M.R.H."/>
        </authorList>
    </citation>
    <scope>NUCLEOTIDE SEQUENCE [LARGE SCALE GENOMIC DNA]</scope>
    <source>
        <strain evidence="2 3">BM15</strain>
    </source>
</reference>
<protein>
    <submittedName>
        <fullName evidence="2">Uncharacterized protein</fullName>
    </submittedName>
</protein>
<dbReference type="EMBL" id="CP025408">
    <property type="protein sequence ID" value="AUH32371.1"/>
    <property type="molecule type" value="Genomic_DNA"/>
</dbReference>
<keyword evidence="3" id="KW-1185">Reference proteome</keyword>
<evidence type="ECO:0000256" key="1">
    <source>
        <dbReference type="SAM" id="MobiDB-lite"/>
    </source>
</evidence>
<organism evidence="2 3">
    <name type="scientific">Paracoccus tegillarcae</name>
    <dbReference type="NCBI Taxonomy" id="1529068"/>
    <lineage>
        <taxon>Bacteria</taxon>
        <taxon>Pseudomonadati</taxon>
        <taxon>Pseudomonadota</taxon>
        <taxon>Alphaproteobacteria</taxon>
        <taxon>Rhodobacterales</taxon>
        <taxon>Paracoccaceae</taxon>
        <taxon>Paracoccus</taxon>
    </lineage>
</organism>
<evidence type="ECO:0000313" key="3">
    <source>
        <dbReference type="Proteomes" id="UP000233742"/>
    </source>
</evidence>